<evidence type="ECO:0000313" key="1">
    <source>
        <dbReference type="EMBL" id="GBP30356.1"/>
    </source>
</evidence>
<proteinExistence type="predicted"/>
<reference evidence="1 2" key="1">
    <citation type="journal article" date="2019" name="Commun. Biol.">
        <title>The bagworm genome reveals a unique fibroin gene that provides high tensile strength.</title>
        <authorList>
            <person name="Kono N."/>
            <person name="Nakamura H."/>
            <person name="Ohtoshi R."/>
            <person name="Tomita M."/>
            <person name="Numata K."/>
            <person name="Arakawa K."/>
        </authorList>
    </citation>
    <scope>NUCLEOTIDE SEQUENCE [LARGE SCALE GENOMIC DNA]</scope>
</reference>
<accession>A0A4C1UWG4</accession>
<name>A0A4C1UWG4_EUMVA</name>
<dbReference type="AlphaFoldDB" id="A0A4C1UWG4"/>
<gene>
    <name evidence="1" type="ORF">EVAR_18155_1</name>
</gene>
<keyword evidence="2" id="KW-1185">Reference proteome</keyword>
<protein>
    <submittedName>
        <fullName evidence="1">Uncharacterized protein</fullName>
    </submittedName>
</protein>
<comment type="caution">
    <text evidence="1">The sequence shown here is derived from an EMBL/GenBank/DDBJ whole genome shotgun (WGS) entry which is preliminary data.</text>
</comment>
<sequence>MHEKGLFTLTRHFVTLAILGLKPQVGLQPVDSRPLNRHSALIYYTGAFKLGKLRLSEMLTFNPFEDQSVADLDRFTSANQLCKCGLVGRCPQYCEAEVAKISPLMSKFVLSLRSRTNANQANRCRKPSGVRAAPAVAVPILGALQRGVENFLSLRQQAQGGSCLNFVIQLAIQSPRYENCIDLHDALFCGRYEFQRSWWSLLRCHCSSGELILSIANAHLPAGRGRPAREHPQQSVTQMSAAPICSSVHLFGPNVEPVDRTFTFGS</sequence>
<organism evidence="1 2">
    <name type="scientific">Eumeta variegata</name>
    <name type="common">Bagworm moth</name>
    <name type="synonym">Eumeta japonica</name>
    <dbReference type="NCBI Taxonomy" id="151549"/>
    <lineage>
        <taxon>Eukaryota</taxon>
        <taxon>Metazoa</taxon>
        <taxon>Ecdysozoa</taxon>
        <taxon>Arthropoda</taxon>
        <taxon>Hexapoda</taxon>
        <taxon>Insecta</taxon>
        <taxon>Pterygota</taxon>
        <taxon>Neoptera</taxon>
        <taxon>Endopterygota</taxon>
        <taxon>Lepidoptera</taxon>
        <taxon>Glossata</taxon>
        <taxon>Ditrysia</taxon>
        <taxon>Tineoidea</taxon>
        <taxon>Psychidae</taxon>
        <taxon>Oiketicinae</taxon>
        <taxon>Eumeta</taxon>
    </lineage>
</organism>
<dbReference type="EMBL" id="BGZK01000232">
    <property type="protein sequence ID" value="GBP30356.1"/>
    <property type="molecule type" value="Genomic_DNA"/>
</dbReference>
<evidence type="ECO:0000313" key="2">
    <source>
        <dbReference type="Proteomes" id="UP000299102"/>
    </source>
</evidence>
<dbReference type="Proteomes" id="UP000299102">
    <property type="component" value="Unassembled WGS sequence"/>
</dbReference>